<organism evidence="1 2">
    <name type="scientific">Peronosclerospora sorghi</name>
    <dbReference type="NCBI Taxonomy" id="230839"/>
    <lineage>
        <taxon>Eukaryota</taxon>
        <taxon>Sar</taxon>
        <taxon>Stramenopiles</taxon>
        <taxon>Oomycota</taxon>
        <taxon>Peronosporomycetes</taxon>
        <taxon>Peronosporales</taxon>
        <taxon>Peronosporaceae</taxon>
        <taxon>Peronosclerospora</taxon>
    </lineage>
</organism>
<dbReference type="EMBL" id="CM047589">
    <property type="protein sequence ID" value="KAI9920049.1"/>
    <property type="molecule type" value="Genomic_DNA"/>
</dbReference>
<name>A0ACC0WMG4_9STRA</name>
<proteinExistence type="predicted"/>
<gene>
    <name evidence="1" type="ORF">PsorP6_015546</name>
</gene>
<comment type="caution">
    <text evidence="1">The sequence shown here is derived from an EMBL/GenBank/DDBJ whole genome shotgun (WGS) entry which is preliminary data.</text>
</comment>
<accession>A0ACC0WMG4</accession>
<evidence type="ECO:0000313" key="2">
    <source>
        <dbReference type="Proteomes" id="UP001163321"/>
    </source>
</evidence>
<sequence length="66" mass="7134">MIMLDDFGATLDDTPEEGDANGDESDHTICDWEVNSRTTAASDNEDGERSITPEDGERTTAPDDGE</sequence>
<protein>
    <submittedName>
        <fullName evidence="1">Uncharacterized protein</fullName>
    </submittedName>
</protein>
<keyword evidence="2" id="KW-1185">Reference proteome</keyword>
<reference evidence="1 2" key="1">
    <citation type="journal article" date="2022" name="bioRxiv">
        <title>The genome of the oomycete Peronosclerospora sorghi, a cosmopolitan pathogen of maize and sorghum, is inflated with dispersed pseudogenes.</title>
        <authorList>
            <person name="Fletcher K."/>
            <person name="Martin F."/>
            <person name="Isakeit T."/>
            <person name="Cavanaugh K."/>
            <person name="Magill C."/>
            <person name="Michelmore R."/>
        </authorList>
    </citation>
    <scope>NUCLEOTIDE SEQUENCE [LARGE SCALE GENOMIC DNA]</scope>
    <source>
        <strain evidence="1">P6</strain>
    </source>
</reference>
<evidence type="ECO:0000313" key="1">
    <source>
        <dbReference type="EMBL" id="KAI9920049.1"/>
    </source>
</evidence>
<dbReference type="Proteomes" id="UP001163321">
    <property type="component" value="Chromosome 10"/>
</dbReference>